<keyword evidence="10" id="KW-1185">Reference proteome</keyword>
<dbReference type="EC" id="3.1.1.31" evidence="5 7"/>
<comment type="function">
    <text evidence="2 7">Hydrolysis of 6-phosphogluconolactone to 6-phosphogluconate.</text>
</comment>
<dbReference type="RefSeq" id="WP_091845762.1">
    <property type="nucleotide sequence ID" value="NZ_FOCM01000005.1"/>
</dbReference>
<dbReference type="PANTHER" id="PTHR11054">
    <property type="entry name" value="6-PHOSPHOGLUCONOLACTONASE"/>
    <property type="match status" value="1"/>
</dbReference>
<evidence type="ECO:0000259" key="8">
    <source>
        <dbReference type="Pfam" id="PF01182"/>
    </source>
</evidence>
<proteinExistence type="inferred from homology"/>
<dbReference type="UniPathway" id="UPA00115">
    <property type="reaction ID" value="UER00409"/>
</dbReference>
<dbReference type="InterPro" id="IPR005900">
    <property type="entry name" value="6-phosphogluconolactonase_DevB"/>
</dbReference>
<evidence type="ECO:0000256" key="5">
    <source>
        <dbReference type="ARBA" id="ARBA00013198"/>
    </source>
</evidence>
<sequence>MDLIEYQDAEMMMMTLADKLASEISNCLAAHDHVSLAVPGGSTPGPAFDTLAGADLHWDRVHVLLTDERRVPPDHERSNERLLRSRLLTDKAARATFVRLVPDEGTSMDDLARRIAPELPLSILVLGMGADMHCASLFPGAPQLDAALAPDAPPVMEVDAPEGLEPRITLTGPVLRGALSTHVLITGPEKRRALDKAARLSPREAPIATILRDATVHWAED</sequence>
<dbReference type="Pfam" id="PF01182">
    <property type="entry name" value="Glucosamine_iso"/>
    <property type="match status" value="1"/>
</dbReference>
<dbReference type="OrthoDB" id="9810967at2"/>
<dbReference type="AlphaFoldDB" id="A0A1H8IB87"/>
<dbReference type="InterPro" id="IPR039104">
    <property type="entry name" value="6PGL"/>
</dbReference>
<evidence type="ECO:0000256" key="2">
    <source>
        <dbReference type="ARBA" id="ARBA00002681"/>
    </source>
</evidence>
<name>A0A1H8IB87_9RHOB</name>
<protein>
    <recommendedName>
        <fullName evidence="6 7">6-phosphogluconolactonase</fullName>
        <shortName evidence="7">6PGL</shortName>
        <ecNumber evidence="5 7">3.1.1.31</ecNumber>
    </recommendedName>
</protein>
<feature type="domain" description="Glucosamine/galactosamine-6-phosphate isomerase" evidence="8">
    <location>
        <begin position="8"/>
        <end position="218"/>
    </location>
</feature>
<comment type="pathway">
    <text evidence="3 7">Carbohydrate degradation; pentose phosphate pathway; D-ribulose 5-phosphate from D-glucose 6-phosphate (oxidative stage): step 2/3.</text>
</comment>
<comment type="catalytic activity">
    <reaction evidence="1 7">
        <text>6-phospho-D-glucono-1,5-lactone + H2O = 6-phospho-D-gluconate + H(+)</text>
        <dbReference type="Rhea" id="RHEA:12556"/>
        <dbReference type="ChEBI" id="CHEBI:15377"/>
        <dbReference type="ChEBI" id="CHEBI:15378"/>
        <dbReference type="ChEBI" id="CHEBI:57955"/>
        <dbReference type="ChEBI" id="CHEBI:58759"/>
        <dbReference type="EC" id="3.1.1.31"/>
    </reaction>
</comment>
<keyword evidence="7" id="KW-0378">Hydrolase</keyword>
<organism evidence="9 10">
    <name type="scientific">Palleronia pelagia</name>
    <dbReference type="NCBI Taxonomy" id="387096"/>
    <lineage>
        <taxon>Bacteria</taxon>
        <taxon>Pseudomonadati</taxon>
        <taxon>Pseudomonadota</taxon>
        <taxon>Alphaproteobacteria</taxon>
        <taxon>Rhodobacterales</taxon>
        <taxon>Roseobacteraceae</taxon>
        <taxon>Palleronia</taxon>
    </lineage>
</organism>
<evidence type="ECO:0000256" key="7">
    <source>
        <dbReference type="RuleBase" id="RU365095"/>
    </source>
</evidence>
<dbReference type="InterPro" id="IPR006148">
    <property type="entry name" value="Glc/Gal-6P_isomerase"/>
</dbReference>
<dbReference type="EMBL" id="FOCM01000005">
    <property type="protein sequence ID" value="SEN65427.1"/>
    <property type="molecule type" value="Genomic_DNA"/>
</dbReference>
<dbReference type="CDD" id="cd01400">
    <property type="entry name" value="6PGL"/>
    <property type="match status" value="1"/>
</dbReference>
<evidence type="ECO:0000256" key="6">
    <source>
        <dbReference type="ARBA" id="ARBA00020337"/>
    </source>
</evidence>
<dbReference type="PANTHER" id="PTHR11054:SF0">
    <property type="entry name" value="6-PHOSPHOGLUCONOLACTONASE"/>
    <property type="match status" value="1"/>
</dbReference>
<evidence type="ECO:0000313" key="10">
    <source>
        <dbReference type="Proteomes" id="UP000199372"/>
    </source>
</evidence>
<dbReference type="GO" id="GO:0006098">
    <property type="term" value="P:pentose-phosphate shunt"/>
    <property type="evidence" value="ECO:0007669"/>
    <property type="project" value="UniProtKB-UniPathway"/>
</dbReference>
<dbReference type="SUPFAM" id="SSF100950">
    <property type="entry name" value="NagB/RpiA/CoA transferase-like"/>
    <property type="match status" value="1"/>
</dbReference>
<gene>
    <name evidence="7" type="primary">pgl</name>
    <name evidence="9" type="ORF">SAMN04488011_105160</name>
</gene>
<dbReference type="Gene3D" id="3.40.50.1360">
    <property type="match status" value="1"/>
</dbReference>
<dbReference type="InterPro" id="IPR037171">
    <property type="entry name" value="NagB/RpiA_transferase-like"/>
</dbReference>
<dbReference type="GO" id="GO:0005975">
    <property type="term" value="P:carbohydrate metabolic process"/>
    <property type="evidence" value="ECO:0007669"/>
    <property type="project" value="UniProtKB-UniRule"/>
</dbReference>
<evidence type="ECO:0000256" key="1">
    <source>
        <dbReference type="ARBA" id="ARBA00000832"/>
    </source>
</evidence>
<evidence type="ECO:0000256" key="3">
    <source>
        <dbReference type="ARBA" id="ARBA00004961"/>
    </source>
</evidence>
<evidence type="ECO:0000313" key="9">
    <source>
        <dbReference type="EMBL" id="SEN65427.1"/>
    </source>
</evidence>
<reference evidence="10" key="1">
    <citation type="submission" date="2016-10" db="EMBL/GenBank/DDBJ databases">
        <authorList>
            <person name="Varghese N."/>
            <person name="Submissions S."/>
        </authorList>
    </citation>
    <scope>NUCLEOTIDE SEQUENCE [LARGE SCALE GENOMIC DNA]</scope>
    <source>
        <strain evidence="10">DSM 26893</strain>
    </source>
</reference>
<comment type="similarity">
    <text evidence="4 7">Belongs to the glucosamine/galactosamine-6-phosphate isomerase family. 6-phosphogluconolactonase subfamily.</text>
</comment>
<dbReference type="Proteomes" id="UP000199372">
    <property type="component" value="Unassembled WGS sequence"/>
</dbReference>
<dbReference type="NCBIfam" id="TIGR01198">
    <property type="entry name" value="pgl"/>
    <property type="match status" value="1"/>
</dbReference>
<accession>A0A1H8IB87</accession>
<evidence type="ECO:0000256" key="4">
    <source>
        <dbReference type="ARBA" id="ARBA00010662"/>
    </source>
</evidence>
<dbReference type="GO" id="GO:0017057">
    <property type="term" value="F:6-phosphogluconolactonase activity"/>
    <property type="evidence" value="ECO:0007669"/>
    <property type="project" value="UniProtKB-UniRule"/>
</dbReference>